<name>A0ABW5KTM0_9FLAO</name>
<dbReference type="EMBL" id="JBHULS010000002">
    <property type="protein sequence ID" value="MFD2551703.1"/>
    <property type="molecule type" value="Genomic_DNA"/>
</dbReference>
<dbReference type="Proteomes" id="UP001597472">
    <property type="component" value="Unassembled WGS sequence"/>
</dbReference>
<proteinExistence type="predicted"/>
<comment type="caution">
    <text evidence="2">The sequence shown here is derived from an EMBL/GenBank/DDBJ whole genome shotgun (WGS) entry which is preliminary data.</text>
</comment>
<feature type="transmembrane region" description="Helical" evidence="1">
    <location>
        <begin position="33"/>
        <end position="55"/>
    </location>
</feature>
<gene>
    <name evidence="2" type="ORF">ACFSQP_07740</name>
</gene>
<organism evidence="2 3">
    <name type="scientific">Bizionia sediminis</name>
    <dbReference type="NCBI Taxonomy" id="1737064"/>
    <lineage>
        <taxon>Bacteria</taxon>
        <taxon>Pseudomonadati</taxon>
        <taxon>Bacteroidota</taxon>
        <taxon>Flavobacteriia</taxon>
        <taxon>Flavobacteriales</taxon>
        <taxon>Flavobacteriaceae</taxon>
        <taxon>Bizionia</taxon>
    </lineage>
</organism>
<keyword evidence="3" id="KW-1185">Reference proteome</keyword>
<evidence type="ECO:0008006" key="4">
    <source>
        <dbReference type="Google" id="ProtNLM"/>
    </source>
</evidence>
<evidence type="ECO:0000256" key="1">
    <source>
        <dbReference type="SAM" id="Phobius"/>
    </source>
</evidence>
<protein>
    <recommendedName>
        <fullName evidence="4">DUF3955 domain-containing protein</fullName>
    </recommendedName>
</protein>
<dbReference type="RefSeq" id="WP_376893076.1">
    <property type="nucleotide sequence ID" value="NZ_JBHULS010000002.1"/>
</dbReference>
<reference evidence="3" key="1">
    <citation type="journal article" date="2019" name="Int. J. Syst. Evol. Microbiol.">
        <title>The Global Catalogue of Microorganisms (GCM) 10K type strain sequencing project: providing services to taxonomists for standard genome sequencing and annotation.</title>
        <authorList>
            <consortium name="The Broad Institute Genomics Platform"/>
            <consortium name="The Broad Institute Genome Sequencing Center for Infectious Disease"/>
            <person name="Wu L."/>
            <person name="Ma J."/>
        </authorList>
    </citation>
    <scope>NUCLEOTIDE SEQUENCE [LARGE SCALE GENOMIC DNA]</scope>
    <source>
        <strain evidence="3">KCTC 42587</strain>
    </source>
</reference>
<evidence type="ECO:0000313" key="3">
    <source>
        <dbReference type="Proteomes" id="UP001597472"/>
    </source>
</evidence>
<keyword evidence="1" id="KW-1133">Transmembrane helix</keyword>
<accession>A0ABW5KTM0</accession>
<sequence length="67" mass="7201">MKILALILSVIALGLIGFNATKIDFAAPFENDSIIAIITIFASLCALVLLQILLVSKKIEQKTKQAS</sequence>
<keyword evidence="1" id="KW-0812">Transmembrane</keyword>
<evidence type="ECO:0000313" key="2">
    <source>
        <dbReference type="EMBL" id="MFD2551703.1"/>
    </source>
</evidence>
<keyword evidence="1" id="KW-0472">Membrane</keyword>